<evidence type="ECO:0008006" key="6">
    <source>
        <dbReference type="Google" id="ProtNLM"/>
    </source>
</evidence>
<dbReference type="Proteomes" id="UP000796880">
    <property type="component" value="Unassembled WGS sequence"/>
</dbReference>
<keyword evidence="5" id="KW-1185">Reference proteome</keyword>
<feature type="compositionally biased region" description="Polar residues" evidence="2">
    <location>
        <begin position="1"/>
        <end position="11"/>
    </location>
</feature>
<evidence type="ECO:0000313" key="5">
    <source>
        <dbReference type="Proteomes" id="UP000796880"/>
    </source>
</evidence>
<dbReference type="PANTHER" id="PTHR34048:SF5">
    <property type="entry name" value="INNER MEMBRANE LOCALIZED PROTEIN"/>
    <property type="match status" value="1"/>
</dbReference>
<dbReference type="EMBL" id="VOIH02000008">
    <property type="protein sequence ID" value="KAF3440892.1"/>
    <property type="molecule type" value="Genomic_DNA"/>
</dbReference>
<keyword evidence="3" id="KW-0812">Transmembrane</keyword>
<dbReference type="PANTHER" id="PTHR34048">
    <property type="entry name" value="LOW-DENSITY RECEPTOR-LIKE PROTEIN"/>
    <property type="match status" value="1"/>
</dbReference>
<dbReference type="GO" id="GO:0009535">
    <property type="term" value="C:chloroplast thylakoid membrane"/>
    <property type="evidence" value="ECO:0007669"/>
    <property type="project" value="TreeGrafter"/>
</dbReference>
<dbReference type="AlphaFoldDB" id="A0A8K0GTL7"/>
<evidence type="ECO:0000256" key="2">
    <source>
        <dbReference type="SAM" id="MobiDB-lite"/>
    </source>
</evidence>
<organism evidence="4 5">
    <name type="scientific">Rhamnella rubrinervis</name>
    <dbReference type="NCBI Taxonomy" id="2594499"/>
    <lineage>
        <taxon>Eukaryota</taxon>
        <taxon>Viridiplantae</taxon>
        <taxon>Streptophyta</taxon>
        <taxon>Embryophyta</taxon>
        <taxon>Tracheophyta</taxon>
        <taxon>Spermatophyta</taxon>
        <taxon>Magnoliopsida</taxon>
        <taxon>eudicotyledons</taxon>
        <taxon>Gunneridae</taxon>
        <taxon>Pentapetalae</taxon>
        <taxon>rosids</taxon>
        <taxon>fabids</taxon>
        <taxon>Rosales</taxon>
        <taxon>Rhamnaceae</taxon>
        <taxon>rhamnoid group</taxon>
        <taxon>Rhamneae</taxon>
        <taxon>Rhamnella</taxon>
    </lineage>
</organism>
<dbReference type="InterPro" id="IPR040377">
    <property type="entry name" value="Ssl2009-like"/>
</dbReference>
<evidence type="ECO:0000313" key="4">
    <source>
        <dbReference type="EMBL" id="KAF3440892.1"/>
    </source>
</evidence>
<sequence length="168" mass="17790">MSAVPSLSVSVRNPGAHLSSGSSSKPVDFCCPFSTSPCNLSPNFQGRAKLTASKRPLVVRAAGDGGRLSGTSIFVGGFILGGMVVGTLGCVFAPQISKALAETDRKELMRKLPKFIYDEEKALKKSRKILSEKIEQLNSAIDEVSAQLRAEHDSNGVAVNPNELEASI</sequence>
<evidence type="ECO:0000256" key="1">
    <source>
        <dbReference type="SAM" id="Coils"/>
    </source>
</evidence>
<reference evidence="4" key="1">
    <citation type="submission" date="2020-03" db="EMBL/GenBank/DDBJ databases">
        <title>A high-quality chromosome-level genome assembly of a woody plant with both climbing and erect habits, Rhamnella rubrinervis.</title>
        <authorList>
            <person name="Lu Z."/>
            <person name="Yang Y."/>
            <person name="Zhu X."/>
            <person name="Sun Y."/>
        </authorList>
    </citation>
    <scope>NUCLEOTIDE SEQUENCE</scope>
    <source>
        <strain evidence="4">BYM</strain>
        <tissue evidence="4">Leaf</tissue>
    </source>
</reference>
<comment type="caution">
    <text evidence="4">The sequence shown here is derived from an EMBL/GenBank/DDBJ whole genome shotgun (WGS) entry which is preliminary data.</text>
</comment>
<keyword evidence="1" id="KW-0175">Coiled coil</keyword>
<feature type="region of interest" description="Disordered" evidence="2">
    <location>
        <begin position="1"/>
        <end position="25"/>
    </location>
</feature>
<feature type="transmembrane region" description="Helical" evidence="3">
    <location>
        <begin position="73"/>
        <end position="96"/>
    </location>
</feature>
<accession>A0A8K0GTL7</accession>
<dbReference type="OrthoDB" id="1700403at2759"/>
<keyword evidence="3" id="KW-0472">Membrane</keyword>
<name>A0A8K0GTL7_9ROSA</name>
<dbReference type="GO" id="GO:0009706">
    <property type="term" value="C:chloroplast inner membrane"/>
    <property type="evidence" value="ECO:0007669"/>
    <property type="project" value="TreeGrafter"/>
</dbReference>
<proteinExistence type="predicted"/>
<gene>
    <name evidence="4" type="ORF">FNV43_RR19178</name>
</gene>
<feature type="coiled-coil region" evidence="1">
    <location>
        <begin position="120"/>
        <end position="147"/>
    </location>
</feature>
<protein>
    <recommendedName>
        <fullName evidence="6">Inner membrane localized protein</fullName>
    </recommendedName>
</protein>
<evidence type="ECO:0000256" key="3">
    <source>
        <dbReference type="SAM" id="Phobius"/>
    </source>
</evidence>
<keyword evidence="3" id="KW-1133">Transmembrane helix</keyword>